<dbReference type="SUPFAM" id="SSF52540">
    <property type="entry name" value="P-loop containing nucleoside triphosphate hydrolases"/>
    <property type="match status" value="1"/>
</dbReference>
<keyword evidence="2" id="KW-0067">ATP-binding</keyword>
<dbReference type="GO" id="GO:0005524">
    <property type="term" value="F:ATP binding"/>
    <property type="evidence" value="ECO:0007669"/>
    <property type="project" value="UniProtKB-KW"/>
</dbReference>
<dbReference type="SMART" id="SM00454">
    <property type="entry name" value="SAM"/>
    <property type="match status" value="1"/>
</dbReference>
<dbReference type="SUPFAM" id="SSF55073">
    <property type="entry name" value="Nucleotide cyclase"/>
    <property type="match status" value="1"/>
</dbReference>
<dbReference type="GO" id="GO:0009190">
    <property type="term" value="P:cyclic nucleotide biosynthetic process"/>
    <property type="evidence" value="ECO:0007669"/>
    <property type="project" value="InterPro"/>
</dbReference>
<evidence type="ECO:0000313" key="6">
    <source>
        <dbReference type="Proteomes" id="UP000468591"/>
    </source>
</evidence>
<dbReference type="Pfam" id="PF13191">
    <property type="entry name" value="AAA_16"/>
    <property type="match status" value="1"/>
</dbReference>
<feature type="domain" description="Guanylate cyclase" evidence="4">
    <location>
        <begin position="79"/>
        <end position="205"/>
    </location>
</feature>
<dbReference type="InterPro" id="IPR011990">
    <property type="entry name" value="TPR-like_helical_dom_sf"/>
</dbReference>
<gene>
    <name evidence="5" type="ORF">GV827_20740</name>
</gene>
<evidence type="ECO:0000313" key="5">
    <source>
        <dbReference type="EMBL" id="NEK24802.1"/>
    </source>
</evidence>
<evidence type="ECO:0000256" key="2">
    <source>
        <dbReference type="ARBA" id="ARBA00022840"/>
    </source>
</evidence>
<dbReference type="PANTHER" id="PTHR16305">
    <property type="entry name" value="TESTICULAR SOLUBLE ADENYLYL CYCLASE"/>
    <property type="match status" value="1"/>
</dbReference>
<dbReference type="InterPro" id="IPR001660">
    <property type="entry name" value="SAM"/>
</dbReference>
<name>A0A6P0CF57_9RHOB</name>
<dbReference type="Proteomes" id="UP000468591">
    <property type="component" value="Unassembled WGS sequence"/>
</dbReference>
<dbReference type="Gene3D" id="3.40.50.300">
    <property type="entry name" value="P-loop containing nucleotide triphosphate hydrolases"/>
    <property type="match status" value="1"/>
</dbReference>
<sequence length="1093" mass="118225">MSDIANWLRKLGLADYVEQFEREAIDVETVGDLAEEDLRELGLPMGPRKKLLRAIAALNDKTDPLPPSEEPAEERRQVAVLFSDICGFTRLSAEIGAEETHKLLAAYFARADAIIASFGGTVDKHIGDSVMAIFGAPVAHGNDPERAVRAAAAIQEIMPDVSTEVGREVQVHIGVASGQVVASGAGGDGRYTVTGSSVNLASRLTDRAGPDEILLSDSVHDALGGIAAAKDIGSLELKGIVEPVRAWQFTGLIEAGSSGIDRPFVGREAELEQLSAALDSCGGRRAGQVILLRGEAGIGKTRLTEEVERIAERCGYASHRVLILDFGAGKGQDAPRALVRSLLDIPSPSQKAERVSAAERALADGWVSPDQSLFLNDLLDLPQAAEQLALYDAMENSRRNQGKAETLAALVRASSEAAPRLLLIEDMHWAEALVVDQLAELVRAIADRPVLVVMTSRIEGDKIDAAWRAAISPTPMATLDLRPLLPGDSLKLASEFFDVASQFARSCVERADGNPLFLEQLLRGAEAATDNTVPGSVQSIVQARLDALDAIDKKSLQAASALGQRFDLEALRHLIGDNSYTCSNLIERHLVRPQGEMFLFAHALVREGVYGSLLTERRRELHRRAADWYRERDLVLAAEHLDRADDEEAAGVYLAAAEAQSQTLNFNVAARLAARGLELAENDEIAVKLACGLAEAQLSIGETLSAIESYRAALQRQINDGLRRSALIGLAGALRIADRREEALEVLDRADEIEIQGNDIGSRVQVHYLRGSACFTLGRLDECMSEHQRALELARLNGLIQGEAQALSGLGDALYLSGRMRTASERFKACVTLAQDHGLARIEVANLYMVGWTLMHLNDDDSAMSMGSAAETMGTRLNHMRAAISGCNVQAHILRRRSEHGMSLERLEKSLAWARQIAAVNFESDSLYDMALNHLALGDREKANRLAMEALGLVRDVGLAFLGPTVLAVVALSTDDADERRSLLDEAEAVLDSGQCVSHNQLYFPEEVIPDELARGAWDAAERHALRLARYTAAEPLPRASQIIEATKELVAWGRGHRTPEGARRLQDIAADARATNLNAFAEAVSSLGIPKT</sequence>
<dbReference type="InterPro" id="IPR041664">
    <property type="entry name" value="AAA_16"/>
</dbReference>
<evidence type="ECO:0000259" key="3">
    <source>
        <dbReference type="PROSITE" id="PS50105"/>
    </source>
</evidence>
<dbReference type="AlphaFoldDB" id="A0A6P0CF57"/>
<evidence type="ECO:0000259" key="4">
    <source>
        <dbReference type="PROSITE" id="PS50125"/>
    </source>
</evidence>
<dbReference type="Gene3D" id="3.30.70.1230">
    <property type="entry name" value="Nucleotide cyclase"/>
    <property type="match status" value="1"/>
</dbReference>
<dbReference type="SMART" id="SM00044">
    <property type="entry name" value="CYCc"/>
    <property type="match status" value="1"/>
</dbReference>
<dbReference type="GO" id="GO:0035556">
    <property type="term" value="P:intracellular signal transduction"/>
    <property type="evidence" value="ECO:0007669"/>
    <property type="project" value="InterPro"/>
</dbReference>
<evidence type="ECO:0000256" key="1">
    <source>
        <dbReference type="ARBA" id="ARBA00022741"/>
    </source>
</evidence>
<comment type="caution">
    <text evidence="5">The sequence shown here is derived from an EMBL/GenBank/DDBJ whole genome shotgun (WGS) entry which is preliminary data.</text>
</comment>
<accession>A0A6P0CF57</accession>
<dbReference type="GO" id="GO:0005737">
    <property type="term" value="C:cytoplasm"/>
    <property type="evidence" value="ECO:0007669"/>
    <property type="project" value="TreeGrafter"/>
</dbReference>
<dbReference type="PANTHER" id="PTHR16305:SF28">
    <property type="entry name" value="GUANYLATE CYCLASE DOMAIN-CONTAINING PROTEIN"/>
    <property type="match status" value="1"/>
</dbReference>
<dbReference type="InterPro" id="IPR029787">
    <property type="entry name" value="Nucleotide_cyclase"/>
</dbReference>
<dbReference type="CDD" id="cd07302">
    <property type="entry name" value="CHD"/>
    <property type="match status" value="1"/>
</dbReference>
<dbReference type="EMBL" id="JAABNT010000023">
    <property type="protein sequence ID" value="NEK24802.1"/>
    <property type="molecule type" value="Genomic_DNA"/>
</dbReference>
<dbReference type="Gene3D" id="1.25.40.10">
    <property type="entry name" value="Tetratricopeptide repeat domain"/>
    <property type="match status" value="2"/>
</dbReference>
<dbReference type="SUPFAM" id="SSF48452">
    <property type="entry name" value="TPR-like"/>
    <property type="match status" value="3"/>
</dbReference>
<protein>
    <submittedName>
        <fullName evidence="5">AAA family ATPase</fullName>
    </submittedName>
</protein>
<dbReference type="SMART" id="SM00028">
    <property type="entry name" value="TPR"/>
    <property type="match status" value="4"/>
</dbReference>
<dbReference type="Gene3D" id="1.10.150.50">
    <property type="entry name" value="Transcription Factor, Ets-1"/>
    <property type="match status" value="1"/>
</dbReference>
<dbReference type="InterPro" id="IPR001054">
    <property type="entry name" value="A/G_cyclase"/>
</dbReference>
<dbReference type="Pfam" id="PF00211">
    <property type="entry name" value="Guanylate_cyc"/>
    <property type="match status" value="1"/>
</dbReference>
<reference evidence="5 6" key="1">
    <citation type="submission" date="2020-01" db="EMBL/GenBank/DDBJ databases">
        <title>Sulfitobacter sediminilitoris sp. nov., isolated from a tidal flat.</title>
        <authorList>
            <person name="Park S."/>
            <person name="Yoon J.-H."/>
        </authorList>
    </citation>
    <scope>NUCLEOTIDE SEQUENCE [LARGE SCALE GENOMIC DNA]</scope>
    <source>
        <strain evidence="5 6">JBTF-M27</strain>
    </source>
</reference>
<proteinExistence type="predicted"/>
<dbReference type="InterPro" id="IPR019734">
    <property type="entry name" value="TPR_rpt"/>
</dbReference>
<dbReference type="SUPFAM" id="SSF47769">
    <property type="entry name" value="SAM/Pointed domain"/>
    <property type="match status" value="1"/>
</dbReference>
<dbReference type="InterPro" id="IPR027417">
    <property type="entry name" value="P-loop_NTPase"/>
</dbReference>
<keyword evidence="1" id="KW-0547">Nucleotide-binding</keyword>
<dbReference type="RefSeq" id="WP_164355771.1">
    <property type="nucleotide sequence ID" value="NZ_JAABNT010000023.1"/>
</dbReference>
<dbReference type="PROSITE" id="PS50105">
    <property type="entry name" value="SAM_DOMAIN"/>
    <property type="match status" value="1"/>
</dbReference>
<dbReference type="InterPro" id="IPR013761">
    <property type="entry name" value="SAM/pointed_sf"/>
</dbReference>
<keyword evidence="6" id="KW-1185">Reference proteome</keyword>
<organism evidence="5 6">
    <name type="scientific">Sulfitobacter sediminilitoris</name>
    <dbReference type="NCBI Taxonomy" id="2698830"/>
    <lineage>
        <taxon>Bacteria</taxon>
        <taxon>Pseudomonadati</taxon>
        <taxon>Pseudomonadota</taxon>
        <taxon>Alphaproteobacteria</taxon>
        <taxon>Rhodobacterales</taxon>
        <taxon>Roseobacteraceae</taxon>
        <taxon>Sulfitobacter</taxon>
    </lineage>
</organism>
<dbReference type="GO" id="GO:0004016">
    <property type="term" value="F:adenylate cyclase activity"/>
    <property type="evidence" value="ECO:0007669"/>
    <property type="project" value="TreeGrafter"/>
</dbReference>
<dbReference type="PROSITE" id="PS50125">
    <property type="entry name" value="GUANYLATE_CYCLASE_2"/>
    <property type="match status" value="1"/>
</dbReference>
<dbReference type="Pfam" id="PF00536">
    <property type="entry name" value="SAM_1"/>
    <property type="match status" value="1"/>
</dbReference>
<feature type="domain" description="SAM" evidence="3">
    <location>
        <begin position="1"/>
        <end position="61"/>
    </location>
</feature>